<gene>
    <name evidence="2" type="ORF">SAMN02745247_01614</name>
</gene>
<protein>
    <recommendedName>
        <fullName evidence="4">DUF4230 domain-containing protein</fullName>
    </recommendedName>
</protein>
<dbReference type="RefSeq" id="WP_072702682.1">
    <property type="nucleotide sequence ID" value="NZ_FRDH01000006.1"/>
</dbReference>
<sequence length="229" mass="25766">MEKKTSFVDKLKGNKNIIYLVIIAVAVIISIVLIAGYMKDRGNRQIVSPASETSKEKDTKSEAKVLVSISTETIRDGLANMGFLVTQEYYFTNVETYTKEKKVFFNMIDSSSQMVFKYDGQVFAGVDFEKITITKDDATRTVTIDIPDAEIQSVAIDKDSFESYSEKESIWNPLKLDDYNAAMAEYEKTAKQKALDSGILERADEQAKAIVQNFVNSFPATAEYTIVYQ</sequence>
<dbReference type="Pfam" id="PF14014">
    <property type="entry name" value="DUF4230"/>
    <property type="match status" value="1"/>
</dbReference>
<keyword evidence="1" id="KW-0812">Transmembrane</keyword>
<evidence type="ECO:0000256" key="1">
    <source>
        <dbReference type="SAM" id="Phobius"/>
    </source>
</evidence>
<evidence type="ECO:0000313" key="3">
    <source>
        <dbReference type="Proteomes" id="UP000184097"/>
    </source>
</evidence>
<name>A0A1M7SF62_9FIRM</name>
<dbReference type="AlphaFoldDB" id="A0A1M7SF62"/>
<evidence type="ECO:0008006" key="4">
    <source>
        <dbReference type="Google" id="ProtNLM"/>
    </source>
</evidence>
<evidence type="ECO:0000313" key="2">
    <source>
        <dbReference type="EMBL" id="SHN56952.1"/>
    </source>
</evidence>
<proteinExistence type="predicted"/>
<keyword evidence="1" id="KW-0472">Membrane</keyword>
<dbReference type="EMBL" id="FRDH01000006">
    <property type="protein sequence ID" value="SHN56952.1"/>
    <property type="molecule type" value="Genomic_DNA"/>
</dbReference>
<dbReference type="Proteomes" id="UP000184097">
    <property type="component" value="Unassembled WGS sequence"/>
</dbReference>
<feature type="transmembrane region" description="Helical" evidence="1">
    <location>
        <begin position="17"/>
        <end position="38"/>
    </location>
</feature>
<accession>A0A1M7SF62</accession>
<reference evidence="2 3" key="1">
    <citation type="submission" date="2016-12" db="EMBL/GenBank/DDBJ databases">
        <authorList>
            <person name="Song W.-J."/>
            <person name="Kurnit D.M."/>
        </authorList>
    </citation>
    <scope>NUCLEOTIDE SEQUENCE [LARGE SCALE GENOMIC DNA]</scope>
    <source>
        <strain evidence="2 3">DSM 14810</strain>
    </source>
</reference>
<organism evidence="2 3">
    <name type="scientific">Butyrivibrio hungatei DSM 14810</name>
    <dbReference type="NCBI Taxonomy" id="1121132"/>
    <lineage>
        <taxon>Bacteria</taxon>
        <taxon>Bacillati</taxon>
        <taxon>Bacillota</taxon>
        <taxon>Clostridia</taxon>
        <taxon>Lachnospirales</taxon>
        <taxon>Lachnospiraceae</taxon>
        <taxon>Butyrivibrio</taxon>
    </lineage>
</organism>
<keyword evidence="1" id="KW-1133">Transmembrane helix</keyword>
<dbReference type="InterPro" id="IPR025324">
    <property type="entry name" value="DUF4230"/>
</dbReference>